<keyword evidence="8" id="KW-1185">Reference proteome</keyword>
<dbReference type="OrthoDB" id="9774361at2"/>
<feature type="transmembrane region" description="Helical" evidence="6">
    <location>
        <begin position="6"/>
        <end position="31"/>
    </location>
</feature>
<dbReference type="Proteomes" id="UP000076623">
    <property type="component" value="Chromosome"/>
</dbReference>
<dbReference type="GO" id="GO:0016020">
    <property type="term" value="C:membrane"/>
    <property type="evidence" value="ECO:0007669"/>
    <property type="project" value="UniProtKB-SubCell"/>
</dbReference>
<name>A0A160IL38_9BACL</name>
<evidence type="ECO:0000256" key="6">
    <source>
        <dbReference type="SAM" id="Phobius"/>
    </source>
</evidence>
<protein>
    <submittedName>
        <fullName evidence="7">Sporulation protein</fullName>
    </submittedName>
</protein>
<feature type="transmembrane region" description="Helical" evidence="6">
    <location>
        <begin position="307"/>
        <end position="332"/>
    </location>
</feature>
<evidence type="ECO:0000256" key="2">
    <source>
        <dbReference type="ARBA" id="ARBA00009773"/>
    </source>
</evidence>
<dbReference type="RefSeq" id="WP_066391559.1">
    <property type="nucleotide sequence ID" value="NZ_CP015378.1"/>
</dbReference>
<comment type="similarity">
    <text evidence="2">Belongs to the autoinducer-2 exporter (AI-2E) (TC 2.A.86) family.</text>
</comment>
<gene>
    <name evidence="7" type="ORF">ABE65_004080</name>
</gene>
<dbReference type="AlphaFoldDB" id="A0A160IL38"/>
<evidence type="ECO:0000256" key="5">
    <source>
        <dbReference type="ARBA" id="ARBA00023136"/>
    </source>
</evidence>
<evidence type="ECO:0000313" key="8">
    <source>
        <dbReference type="Proteomes" id="UP000076623"/>
    </source>
</evidence>
<evidence type="ECO:0000256" key="3">
    <source>
        <dbReference type="ARBA" id="ARBA00022692"/>
    </source>
</evidence>
<proteinExistence type="inferred from homology"/>
<feature type="transmembrane region" description="Helical" evidence="6">
    <location>
        <begin position="269"/>
        <end position="287"/>
    </location>
</feature>
<comment type="subcellular location">
    <subcellularLocation>
        <location evidence="1">Membrane</location>
        <topology evidence="1">Multi-pass membrane protein</topology>
    </subcellularLocation>
</comment>
<keyword evidence="3 6" id="KW-0812">Transmembrane</keyword>
<feature type="transmembrane region" description="Helical" evidence="6">
    <location>
        <begin position="204"/>
        <end position="226"/>
    </location>
</feature>
<dbReference type="STRING" id="1221500.ABE65_004080"/>
<dbReference type="InterPro" id="IPR014227">
    <property type="entry name" value="YtvI-like"/>
</dbReference>
<dbReference type="GO" id="GO:0055085">
    <property type="term" value="P:transmembrane transport"/>
    <property type="evidence" value="ECO:0007669"/>
    <property type="project" value="TreeGrafter"/>
</dbReference>
<feature type="transmembrane region" description="Helical" evidence="6">
    <location>
        <begin position="52"/>
        <end position="73"/>
    </location>
</feature>
<dbReference type="KEGG" id="fpn:ABE65_004080"/>
<dbReference type="InterPro" id="IPR002549">
    <property type="entry name" value="AI-2E-like"/>
</dbReference>
<feature type="transmembrane region" description="Helical" evidence="6">
    <location>
        <begin position="232"/>
        <end position="257"/>
    </location>
</feature>
<organism evidence="7 8">
    <name type="scientific">Fictibacillus phosphorivorans</name>
    <dbReference type="NCBI Taxonomy" id="1221500"/>
    <lineage>
        <taxon>Bacteria</taxon>
        <taxon>Bacillati</taxon>
        <taxon>Bacillota</taxon>
        <taxon>Bacilli</taxon>
        <taxon>Bacillales</taxon>
        <taxon>Fictibacillaceae</taxon>
        <taxon>Fictibacillus</taxon>
    </lineage>
</organism>
<evidence type="ECO:0000256" key="1">
    <source>
        <dbReference type="ARBA" id="ARBA00004141"/>
    </source>
</evidence>
<sequence length="344" mass="38018">MTVKNLILLLILLAGIVIFVFYSIPLLLALLTAIMLEPVVKLFIRLFKGRRLLAVTATFILYLAGLGIFSYWLTTTLVIQVIEFITVLPSYSVHLFEVAENTFYEMENFYASLPPEVVRTLEEGLVGLKDYGVETAKNLTSGILGLITAIPGLLIYFIIYVVAVFLFSLDLPRLYAEFLNLFTTAAREKVELVFSQLSRATVGFFRAQIILSVVTYALALIGLMILDVEYAVILALLIVIVDILPILGTGSFLVPWAAYSFFINNNDHLAFGLLIMFGVITIVRRIIEPKILGSSLGISALAALVSLYIGFQLLGFIGLIVGPAIVIIYEALRSAGFIKIKIDF</sequence>
<keyword evidence="4 6" id="KW-1133">Transmembrane helix</keyword>
<keyword evidence="5 6" id="KW-0472">Membrane</keyword>
<dbReference type="PANTHER" id="PTHR21716">
    <property type="entry name" value="TRANSMEMBRANE PROTEIN"/>
    <property type="match status" value="1"/>
</dbReference>
<dbReference type="Pfam" id="PF01594">
    <property type="entry name" value="AI-2E_transport"/>
    <property type="match status" value="1"/>
</dbReference>
<reference evidence="7 8" key="1">
    <citation type="submission" date="2016-04" db="EMBL/GenBank/DDBJ databases">
        <title>Complete genome sequence of Fictibacillus phosphorivorans G25-29, a strain toxic to nematodes.</title>
        <authorList>
            <person name="Zheng Z."/>
        </authorList>
    </citation>
    <scope>NUCLEOTIDE SEQUENCE [LARGE SCALE GENOMIC DNA]</scope>
    <source>
        <strain evidence="7 8">G25-29</strain>
    </source>
</reference>
<feature type="transmembrane region" description="Helical" evidence="6">
    <location>
        <begin position="143"/>
        <end position="167"/>
    </location>
</feature>
<dbReference type="NCBIfam" id="TIGR02872">
    <property type="entry name" value="spore_ytvI"/>
    <property type="match status" value="1"/>
</dbReference>
<dbReference type="EMBL" id="CP015378">
    <property type="protein sequence ID" value="ANC76032.1"/>
    <property type="molecule type" value="Genomic_DNA"/>
</dbReference>
<dbReference type="PANTHER" id="PTHR21716:SF68">
    <property type="entry name" value="TRANSPORT PROTEIN YTVI-RELATED"/>
    <property type="match status" value="1"/>
</dbReference>
<accession>A0A160IL38</accession>
<evidence type="ECO:0000256" key="4">
    <source>
        <dbReference type="ARBA" id="ARBA00022989"/>
    </source>
</evidence>
<evidence type="ECO:0000313" key="7">
    <source>
        <dbReference type="EMBL" id="ANC76032.1"/>
    </source>
</evidence>